<dbReference type="AlphaFoldDB" id="A0A9P7HEN7"/>
<keyword evidence="2" id="KW-1185">Reference proteome</keyword>
<reference evidence="1" key="1">
    <citation type="submission" date="2021-04" db="EMBL/GenBank/DDBJ databases">
        <title>Draft genome of Fusarium avenaceum strain F156N33, isolated from an atmospheric sample in Virginia.</title>
        <authorList>
            <person name="Yang S."/>
            <person name="Vinatzer B.A."/>
            <person name="Coleman J."/>
        </authorList>
    </citation>
    <scope>NUCLEOTIDE SEQUENCE</scope>
    <source>
        <strain evidence="1">F156N33</strain>
    </source>
</reference>
<protein>
    <submittedName>
        <fullName evidence="1">Uncharacterized protein</fullName>
    </submittedName>
</protein>
<evidence type="ECO:0000313" key="2">
    <source>
        <dbReference type="Proteomes" id="UP000782241"/>
    </source>
</evidence>
<proteinExistence type="predicted"/>
<sequence length="236" mass="27029">FNFNYPTISNKIIPSITYNMVYYALLKYETSEPHYRYLLAAPNAETIDEWWREASSKDAEKVHRLAPDYYSWGSGAQAYNLGPSFANKIMYTLLNDRDARIMSTFNQPERTDVVSGQSYYIRSKSNPELYWYAGGNGQIWATNQGRTRFIFRIDAEDEKNRTVIIGKDYISIVAVGENNQKYVSVSDNGELVLGGHSCRMYYNDLKRNFLAQGETSNGSALVTKVDGHGEEWELVK</sequence>
<accession>A0A9P7HEN7</accession>
<dbReference type="SUPFAM" id="SSF69322">
    <property type="entry name" value="Tricorn protease domain 2"/>
    <property type="match status" value="1"/>
</dbReference>
<gene>
    <name evidence="1" type="ORF">KAF25_001498</name>
</gene>
<evidence type="ECO:0000313" key="1">
    <source>
        <dbReference type="EMBL" id="KAG5663562.1"/>
    </source>
</evidence>
<comment type="caution">
    <text evidence="1">The sequence shown here is derived from an EMBL/GenBank/DDBJ whole genome shotgun (WGS) entry which is preliminary data.</text>
</comment>
<feature type="non-terminal residue" evidence="1">
    <location>
        <position position="1"/>
    </location>
</feature>
<organism evidence="1 2">
    <name type="scientific">Fusarium avenaceum</name>
    <dbReference type="NCBI Taxonomy" id="40199"/>
    <lineage>
        <taxon>Eukaryota</taxon>
        <taxon>Fungi</taxon>
        <taxon>Dikarya</taxon>
        <taxon>Ascomycota</taxon>
        <taxon>Pezizomycotina</taxon>
        <taxon>Sordariomycetes</taxon>
        <taxon>Hypocreomycetidae</taxon>
        <taxon>Hypocreales</taxon>
        <taxon>Nectriaceae</taxon>
        <taxon>Fusarium</taxon>
        <taxon>Fusarium tricinctum species complex</taxon>
    </lineage>
</organism>
<dbReference type="Proteomes" id="UP000782241">
    <property type="component" value="Unassembled WGS sequence"/>
</dbReference>
<name>A0A9P7HEN7_9HYPO</name>
<dbReference type="EMBL" id="JAGPUO010000004">
    <property type="protein sequence ID" value="KAG5663562.1"/>
    <property type="molecule type" value="Genomic_DNA"/>
</dbReference>